<evidence type="ECO:0000313" key="4">
    <source>
        <dbReference type="Proteomes" id="UP001380290"/>
    </source>
</evidence>
<dbReference type="PROSITE" id="PS51704">
    <property type="entry name" value="GP_PDE"/>
    <property type="match status" value="1"/>
</dbReference>
<protein>
    <submittedName>
        <fullName evidence="3">Glycerophosphodiester phosphodiesterase</fullName>
    </submittedName>
</protein>
<name>A0ABU8QNZ0_9PSED</name>
<dbReference type="Pfam" id="PF03009">
    <property type="entry name" value="GDPD"/>
    <property type="match status" value="2"/>
</dbReference>
<feature type="signal peptide" evidence="1">
    <location>
        <begin position="1"/>
        <end position="23"/>
    </location>
</feature>
<evidence type="ECO:0000256" key="1">
    <source>
        <dbReference type="SAM" id="SignalP"/>
    </source>
</evidence>
<dbReference type="SUPFAM" id="SSF51695">
    <property type="entry name" value="PLC-like phosphodiesterases"/>
    <property type="match status" value="1"/>
</dbReference>
<dbReference type="InterPro" id="IPR030395">
    <property type="entry name" value="GP_PDE_dom"/>
</dbReference>
<dbReference type="Proteomes" id="UP001380290">
    <property type="component" value="Unassembled WGS sequence"/>
</dbReference>
<dbReference type="PANTHER" id="PTHR46211">
    <property type="entry name" value="GLYCEROPHOSPHORYL DIESTER PHOSPHODIESTERASE"/>
    <property type="match status" value="1"/>
</dbReference>
<dbReference type="InterPro" id="IPR017946">
    <property type="entry name" value="PLC-like_Pdiesterase_TIM-brl"/>
</dbReference>
<gene>
    <name evidence="3" type="ORF">V7S98_03975</name>
</gene>
<dbReference type="EMBL" id="JBBHLC010000006">
    <property type="protein sequence ID" value="MEJ5862378.1"/>
    <property type="molecule type" value="Genomic_DNA"/>
</dbReference>
<proteinExistence type="predicted"/>
<dbReference type="Gene3D" id="3.20.20.190">
    <property type="entry name" value="Phosphatidylinositol (PI) phosphodiesterase"/>
    <property type="match status" value="1"/>
</dbReference>
<sequence length="352" mass="38883">MRNCFMHSLTLAALLPVVTLASAAVSSHGIPNPAVIAHRGASYDAPESTLPAYLLAREIGADYLEMDLQRTRDGVLVAVHDDVLTRTSNVAERFPERQGSPVSAFTLAELKSLDVGSWFNRAYPERARAAYRNLRILTLDEVIDIAEGNPERRPGLYIETKQPAQFPGIEEDLKQRLAARGWLEQPGRVVLQTFDRHSLELLHQAMPQTPKILLLWVGKGGIEPASGRSFAGTTDDDKAAFYAQQQPKDHAEFERWLDYAKAGGAIGTGPSATRNALGEQSYADLIQPWMIEDNHARGLLVHAYTLDDAVDFERAMKAGVDGIFTNRAGELMRFYGRPVAQSEGQLLRTLGY</sequence>
<comment type="caution">
    <text evidence="3">The sequence shown here is derived from an EMBL/GenBank/DDBJ whole genome shotgun (WGS) entry which is preliminary data.</text>
</comment>
<dbReference type="CDD" id="cd08601">
    <property type="entry name" value="GDPD_SaGlpQ_like"/>
    <property type="match status" value="1"/>
</dbReference>
<reference evidence="3 4" key="1">
    <citation type="submission" date="2024-02" db="EMBL/GenBank/DDBJ databases">
        <title>Identification of pathogenicity and growth-promoting function of Pseudomonas putida variant.</title>
        <authorList>
            <person name="Sun J."/>
        </authorList>
    </citation>
    <scope>NUCLEOTIDE SEQUENCE [LARGE SCALE GENOMIC DNA]</scope>
    <source>
        <strain evidence="3 4">A03</strain>
    </source>
</reference>
<dbReference type="PANTHER" id="PTHR46211:SF1">
    <property type="entry name" value="GLYCEROPHOSPHODIESTER PHOSPHODIESTERASE, CYTOPLASMIC"/>
    <property type="match status" value="1"/>
</dbReference>
<evidence type="ECO:0000259" key="2">
    <source>
        <dbReference type="PROSITE" id="PS51704"/>
    </source>
</evidence>
<feature type="domain" description="GP-PDE" evidence="2">
    <location>
        <begin position="33"/>
        <end position="335"/>
    </location>
</feature>
<keyword evidence="4" id="KW-1185">Reference proteome</keyword>
<evidence type="ECO:0000313" key="3">
    <source>
        <dbReference type="EMBL" id="MEJ5862378.1"/>
    </source>
</evidence>
<keyword evidence="1" id="KW-0732">Signal</keyword>
<feature type="chain" id="PRO_5045295948" evidence="1">
    <location>
        <begin position="24"/>
        <end position="352"/>
    </location>
</feature>
<organism evidence="3 4">
    <name type="scientific">Pseudomonas farsensis</name>
    <dbReference type="NCBI Taxonomy" id="2745492"/>
    <lineage>
        <taxon>Bacteria</taxon>
        <taxon>Pseudomonadati</taxon>
        <taxon>Pseudomonadota</taxon>
        <taxon>Gammaproteobacteria</taxon>
        <taxon>Pseudomonadales</taxon>
        <taxon>Pseudomonadaceae</taxon>
        <taxon>Pseudomonas</taxon>
    </lineage>
</organism>
<accession>A0ABU8QNZ0</accession>